<dbReference type="EMBL" id="SACS01000019">
    <property type="protein sequence ID" value="RVU34334.1"/>
    <property type="molecule type" value="Genomic_DNA"/>
</dbReference>
<dbReference type="Proteomes" id="UP000283077">
    <property type="component" value="Unassembled WGS sequence"/>
</dbReference>
<evidence type="ECO:0000313" key="5">
    <source>
        <dbReference type="EMBL" id="RVU34334.1"/>
    </source>
</evidence>
<dbReference type="AlphaFoldDB" id="A0A437QIR1"/>
<dbReference type="GO" id="GO:0005829">
    <property type="term" value="C:cytosol"/>
    <property type="evidence" value="ECO:0007669"/>
    <property type="project" value="TreeGrafter"/>
</dbReference>
<keyword evidence="3" id="KW-0418">Kinase</keyword>
<dbReference type="GO" id="GO:0004674">
    <property type="term" value="F:protein serine/threonine kinase activity"/>
    <property type="evidence" value="ECO:0007669"/>
    <property type="project" value="TreeGrafter"/>
</dbReference>
<protein>
    <recommendedName>
        <fullName evidence="4">HipA-like C-terminal domain-containing protein</fullName>
    </recommendedName>
</protein>
<name>A0A437QIR1_9GAMM</name>
<feature type="domain" description="HipA-like C-terminal" evidence="4">
    <location>
        <begin position="7"/>
        <end position="117"/>
    </location>
</feature>
<evidence type="ECO:0000313" key="6">
    <source>
        <dbReference type="Proteomes" id="UP000283077"/>
    </source>
</evidence>
<accession>A0A437QIR1</accession>
<evidence type="ECO:0000256" key="2">
    <source>
        <dbReference type="ARBA" id="ARBA00022679"/>
    </source>
</evidence>
<comment type="caution">
    <text evidence="5">The sequence shown here is derived from an EMBL/GenBank/DDBJ whole genome shotgun (WGS) entry which is preliminary data.</text>
</comment>
<evidence type="ECO:0000259" key="4">
    <source>
        <dbReference type="Pfam" id="PF07804"/>
    </source>
</evidence>
<dbReference type="Pfam" id="PF07804">
    <property type="entry name" value="HipA_C"/>
    <property type="match status" value="1"/>
</dbReference>
<evidence type="ECO:0000256" key="1">
    <source>
        <dbReference type="ARBA" id="ARBA00010164"/>
    </source>
</evidence>
<dbReference type="InterPro" id="IPR012893">
    <property type="entry name" value="HipA-like_C"/>
</dbReference>
<organism evidence="5 6">
    <name type="scientific">Rheinheimera riviphila</name>
    <dbReference type="NCBI Taxonomy" id="1834037"/>
    <lineage>
        <taxon>Bacteria</taxon>
        <taxon>Pseudomonadati</taxon>
        <taxon>Pseudomonadota</taxon>
        <taxon>Gammaproteobacteria</taxon>
        <taxon>Chromatiales</taxon>
        <taxon>Chromatiaceae</taxon>
        <taxon>Rheinheimera</taxon>
    </lineage>
</organism>
<evidence type="ECO:0000256" key="3">
    <source>
        <dbReference type="ARBA" id="ARBA00022777"/>
    </source>
</evidence>
<keyword evidence="2" id="KW-0808">Transferase</keyword>
<gene>
    <name evidence="5" type="ORF">EOE67_15820</name>
</gene>
<comment type="similarity">
    <text evidence="1">Belongs to the HipA Ser/Thr kinase family.</text>
</comment>
<sequence>MDHHQVLQTLLRVIKQSGQPVDQTAFIADYLQRDLLNLCFGNSDNHGRNTAIIKTPHNISLAPVFDFAPMKADPEGIVRATNWSKDYQLASTVNWPKLCESFQDQAESEAIFEALIALAKKLVGLRERLAARGISALILDMPAMGFKSLDQNLKRWQLLP</sequence>
<keyword evidence="6" id="KW-1185">Reference proteome</keyword>
<reference evidence="5 6" key="1">
    <citation type="submission" date="2019-01" db="EMBL/GenBank/DDBJ databases">
        <authorList>
            <person name="Chen W.-M."/>
        </authorList>
    </citation>
    <scope>NUCLEOTIDE SEQUENCE [LARGE SCALE GENOMIC DNA]</scope>
    <source>
        <strain evidence="5 6">KYPC3</strain>
    </source>
</reference>
<dbReference type="PANTHER" id="PTHR37419">
    <property type="entry name" value="SERINE/THREONINE-PROTEIN KINASE TOXIN HIPA"/>
    <property type="match status" value="1"/>
</dbReference>
<dbReference type="PANTHER" id="PTHR37419:SF8">
    <property type="entry name" value="TOXIN YJJJ"/>
    <property type="match status" value="1"/>
</dbReference>
<dbReference type="OrthoDB" id="9805913at2"/>
<proteinExistence type="inferred from homology"/>
<dbReference type="InterPro" id="IPR052028">
    <property type="entry name" value="HipA_Ser/Thr_kinase"/>
</dbReference>